<feature type="domain" description="HNH" evidence="1">
    <location>
        <begin position="166"/>
        <end position="198"/>
    </location>
</feature>
<evidence type="ECO:0000313" key="2">
    <source>
        <dbReference type="EMBL" id="MDV7266108.1"/>
    </source>
</evidence>
<comment type="caution">
    <text evidence="2">The sequence shown here is derived from an EMBL/GenBank/DDBJ whole genome shotgun (WGS) entry which is preliminary data.</text>
</comment>
<dbReference type="InterPro" id="IPR003615">
    <property type="entry name" value="HNH_nuc"/>
</dbReference>
<name>A0AAE5A7F4_9NOCA</name>
<gene>
    <name evidence="2" type="ORF">R4315_16385</name>
</gene>
<accession>A0AAE5A7F4</accession>
<evidence type="ECO:0000313" key="3">
    <source>
        <dbReference type="Proteomes" id="UP001185863"/>
    </source>
</evidence>
<dbReference type="AlphaFoldDB" id="A0AAE5A7F4"/>
<keyword evidence="2" id="KW-0378">Hydrolase</keyword>
<organism evidence="2 3">
    <name type="scientific">Rhodococcus oxybenzonivorans</name>
    <dbReference type="NCBI Taxonomy" id="1990687"/>
    <lineage>
        <taxon>Bacteria</taxon>
        <taxon>Bacillati</taxon>
        <taxon>Actinomycetota</taxon>
        <taxon>Actinomycetes</taxon>
        <taxon>Mycobacteriales</taxon>
        <taxon>Nocardiaceae</taxon>
        <taxon>Rhodococcus</taxon>
    </lineage>
</organism>
<proteinExistence type="predicted"/>
<dbReference type="Proteomes" id="UP001185863">
    <property type="component" value="Unassembled WGS sequence"/>
</dbReference>
<dbReference type="Pfam" id="PF01844">
    <property type="entry name" value="HNH"/>
    <property type="match status" value="1"/>
</dbReference>
<dbReference type="GO" id="GO:0003676">
    <property type="term" value="F:nucleic acid binding"/>
    <property type="evidence" value="ECO:0007669"/>
    <property type="project" value="InterPro"/>
</dbReference>
<dbReference type="RefSeq" id="WP_317746813.1">
    <property type="nucleotide sequence ID" value="NZ_JAWLUP010000039.1"/>
</dbReference>
<protein>
    <submittedName>
        <fullName evidence="2">HNH endonuclease signature motif containing protein</fullName>
    </submittedName>
</protein>
<dbReference type="InterPro" id="IPR002711">
    <property type="entry name" value="HNH"/>
</dbReference>
<keyword evidence="2" id="KW-0540">Nuclease</keyword>
<dbReference type="GO" id="GO:0004519">
    <property type="term" value="F:endonuclease activity"/>
    <property type="evidence" value="ECO:0007669"/>
    <property type="project" value="UniProtKB-KW"/>
</dbReference>
<keyword evidence="2" id="KW-0255">Endonuclease</keyword>
<reference evidence="2" key="1">
    <citation type="submission" date="2023-10" db="EMBL/GenBank/DDBJ databases">
        <title>Development of a sustainable strategy for remediation of hydrocarbon-contaminated territories based on the waste exchange concept.</title>
        <authorList>
            <person name="Krivoruchko A."/>
        </authorList>
    </citation>
    <scope>NUCLEOTIDE SEQUENCE</scope>
    <source>
        <strain evidence="2">IEGM 68</strain>
    </source>
</reference>
<dbReference type="EMBL" id="JAWLUP010000039">
    <property type="protein sequence ID" value="MDV7266108.1"/>
    <property type="molecule type" value="Genomic_DNA"/>
</dbReference>
<dbReference type="Gene3D" id="1.10.30.50">
    <property type="match status" value="1"/>
</dbReference>
<evidence type="ECO:0000259" key="1">
    <source>
        <dbReference type="Pfam" id="PF01844"/>
    </source>
</evidence>
<sequence>MRDELPTELDSILSRMVLETESSDRRGKYIREWALDKLQMDKEINDHIDQYIRLRIALSLCPTSAITHSKSERLSRAEKIEEHLITNEFSGKESATQLAAVLDSVLDKWLTQREDVSQFRDALFLRDGKLCRSCRVDLQSAPAIAESVRRRDRYKLIWLDPERHLQATVDHRVPVSRFGTNELGNLELLCRFCNEGKADGAPMHLKHEVELGTQLPISRHSTGVEVPGGVVAKSAMITYRVLRRDEFQCSQCEQEDSELTIRKVCETGLAVISNLRAVCYPCIGGV</sequence>
<dbReference type="CDD" id="cd00085">
    <property type="entry name" value="HNHc"/>
    <property type="match status" value="1"/>
</dbReference>
<dbReference type="GO" id="GO:0008270">
    <property type="term" value="F:zinc ion binding"/>
    <property type="evidence" value="ECO:0007669"/>
    <property type="project" value="InterPro"/>
</dbReference>